<comment type="similarity">
    <text evidence="7">Belongs to the DEAD box helicase family.</text>
</comment>
<gene>
    <name evidence="11" type="ORF">BB559_001870</name>
</gene>
<evidence type="ECO:0000313" key="11">
    <source>
        <dbReference type="EMBL" id="PVU97895.1"/>
    </source>
</evidence>
<keyword evidence="4 7" id="KW-0067">ATP-binding</keyword>
<dbReference type="Proteomes" id="UP000245699">
    <property type="component" value="Unassembled WGS sequence"/>
</dbReference>
<dbReference type="InterPro" id="IPR014014">
    <property type="entry name" value="RNA_helicase_DEAD_Q_motif"/>
</dbReference>
<dbReference type="PANTHER" id="PTHR24031">
    <property type="entry name" value="RNA HELICASE"/>
    <property type="match status" value="1"/>
</dbReference>
<evidence type="ECO:0000313" key="12">
    <source>
        <dbReference type="Proteomes" id="UP000245699"/>
    </source>
</evidence>
<name>A0A2T9YZW5_9FUNG</name>
<dbReference type="GO" id="GO:0016787">
    <property type="term" value="F:hydrolase activity"/>
    <property type="evidence" value="ECO:0007669"/>
    <property type="project" value="UniProtKB-KW"/>
</dbReference>
<feature type="domain" description="Helicase ATP-binding" evidence="8">
    <location>
        <begin position="45"/>
        <end position="342"/>
    </location>
</feature>
<feature type="short sequence motif" description="Q motif" evidence="6">
    <location>
        <begin position="12"/>
        <end position="41"/>
    </location>
</feature>
<sequence>MGLLSRRYTSWPTFQELGMSDKLCLAAKKLYGIETPTQMQTKLIPAILNHKHDYFIEKETGAGKTISIALSLLNLAHADYLRNSFIDERLRHNQVNVQDSGSVSKTNHAFYSPLAVLVVPNRELGLQIQSWMQNLASEAFPNIPSSYLAQTFIKSELLEKRQESLLEEFGVPSIVIGTPTRLLDLVIKKNRIPIDFRLRRIVVDEIDMVIQLLGKNASLKKRMIRLKNPKDGQILVESLIRKFWDSDTKSRPISKLVEGGDKVGVVPGIFHLQGAIDNIKEGKKRLWLEKEMKKVNENLSESLKPLNWENKKKAFSLICMSATINSDLRKFLKSRGWFPNAVKIIQSKTENMTVPSVIQHSCIVVDELESIRNIRDKIKSNLDTNESNTFGNGTSNNGNFNKFQNDEFMIKNTENGLEIRGLSLDNGRYNNVEEANIKDNEVRSYRGSDVKPKPNEINEDQYNEIMTECVANILAAESEFVKTVVIFYGFGGNYKGFIENLNKSGVKAESLMNSVSGSDIDNSIDGNGERENRVYVSAEASGRGMDLKNVSHVLVLGAPKTAASYLHMAGRTGRFGKPGKAITVVVNKNDSRDEGKVRGIYSQLGIQSVPLNYVPE</sequence>
<dbReference type="STRING" id="61424.A0A2T9YZW5"/>
<keyword evidence="12" id="KW-1185">Reference proteome</keyword>
<evidence type="ECO:0000256" key="4">
    <source>
        <dbReference type="ARBA" id="ARBA00022840"/>
    </source>
</evidence>
<dbReference type="AlphaFoldDB" id="A0A2T9YZW5"/>
<dbReference type="SMART" id="SM00487">
    <property type="entry name" value="DEXDc"/>
    <property type="match status" value="1"/>
</dbReference>
<dbReference type="SMART" id="SM00490">
    <property type="entry name" value="HELICc"/>
    <property type="match status" value="1"/>
</dbReference>
<keyword evidence="2 7" id="KW-0378">Hydrolase</keyword>
<proteinExistence type="inferred from homology"/>
<dbReference type="InterPro" id="IPR001650">
    <property type="entry name" value="Helicase_C-like"/>
</dbReference>
<evidence type="ECO:0000256" key="6">
    <source>
        <dbReference type="PROSITE-ProRule" id="PRU00552"/>
    </source>
</evidence>
<dbReference type="PROSITE" id="PS51192">
    <property type="entry name" value="HELICASE_ATP_BIND_1"/>
    <property type="match status" value="1"/>
</dbReference>
<dbReference type="GO" id="GO:0005524">
    <property type="term" value="F:ATP binding"/>
    <property type="evidence" value="ECO:0007669"/>
    <property type="project" value="UniProtKB-UniRule"/>
</dbReference>
<keyword evidence="1 7" id="KW-0547">Nucleotide-binding</keyword>
<dbReference type="GO" id="GO:0003723">
    <property type="term" value="F:RNA binding"/>
    <property type="evidence" value="ECO:0007669"/>
    <property type="project" value="UniProtKB-UniRule"/>
</dbReference>
<evidence type="ECO:0000256" key="1">
    <source>
        <dbReference type="ARBA" id="ARBA00022741"/>
    </source>
</evidence>
<dbReference type="InterPro" id="IPR014001">
    <property type="entry name" value="Helicase_ATP-bd"/>
</dbReference>
<evidence type="ECO:0000256" key="3">
    <source>
        <dbReference type="ARBA" id="ARBA00022806"/>
    </source>
</evidence>
<keyword evidence="3 7" id="KW-0347">Helicase</keyword>
<comment type="caution">
    <text evidence="11">The sequence shown here is derived from an EMBL/GenBank/DDBJ whole genome shotgun (WGS) entry which is preliminary data.</text>
</comment>
<evidence type="ECO:0000259" key="8">
    <source>
        <dbReference type="PROSITE" id="PS51192"/>
    </source>
</evidence>
<comment type="domain">
    <text evidence="7">The Q motif is unique to and characteristic of the DEAD box family of RNA helicases and controls ATP binding and hydrolysis.</text>
</comment>
<evidence type="ECO:0000259" key="10">
    <source>
        <dbReference type="PROSITE" id="PS51195"/>
    </source>
</evidence>
<feature type="domain" description="Helicase C-terminal" evidence="9">
    <location>
        <begin position="461"/>
        <end position="616"/>
    </location>
</feature>
<evidence type="ECO:0000256" key="7">
    <source>
        <dbReference type="RuleBase" id="RU365068"/>
    </source>
</evidence>
<dbReference type="Pfam" id="PF00271">
    <property type="entry name" value="Helicase_C"/>
    <property type="match status" value="1"/>
</dbReference>
<keyword evidence="5 7" id="KW-0694">RNA-binding</keyword>
<accession>A0A2T9YZW5</accession>
<dbReference type="SUPFAM" id="SSF52540">
    <property type="entry name" value="P-loop containing nucleoside triphosphate hydrolases"/>
    <property type="match status" value="2"/>
</dbReference>
<organism evidence="11 12">
    <name type="scientific">Furculomyces boomerangus</name>
    <dbReference type="NCBI Taxonomy" id="61424"/>
    <lineage>
        <taxon>Eukaryota</taxon>
        <taxon>Fungi</taxon>
        <taxon>Fungi incertae sedis</taxon>
        <taxon>Zoopagomycota</taxon>
        <taxon>Kickxellomycotina</taxon>
        <taxon>Harpellomycetes</taxon>
        <taxon>Harpellales</taxon>
        <taxon>Harpellaceae</taxon>
        <taxon>Furculomyces</taxon>
    </lineage>
</organism>
<dbReference type="InterPro" id="IPR027417">
    <property type="entry name" value="P-loop_NTPase"/>
</dbReference>
<dbReference type="PROSITE" id="PS51194">
    <property type="entry name" value="HELICASE_CTER"/>
    <property type="match status" value="1"/>
</dbReference>
<dbReference type="Gene3D" id="3.40.50.300">
    <property type="entry name" value="P-loop containing nucleotide triphosphate hydrolases"/>
    <property type="match status" value="2"/>
</dbReference>
<evidence type="ECO:0000256" key="5">
    <source>
        <dbReference type="ARBA" id="ARBA00022884"/>
    </source>
</evidence>
<dbReference type="Pfam" id="PF00270">
    <property type="entry name" value="DEAD"/>
    <property type="match status" value="1"/>
</dbReference>
<comment type="function">
    <text evidence="7">RNA helicase.</text>
</comment>
<dbReference type="EMBL" id="MBFT01000094">
    <property type="protein sequence ID" value="PVU97895.1"/>
    <property type="molecule type" value="Genomic_DNA"/>
</dbReference>
<reference evidence="11 12" key="1">
    <citation type="journal article" date="2018" name="MBio">
        <title>Comparative Genomics Reveals the Core Gene Toolbox for the Fungus-Insect Symbiosis.</title>
        <authorList>
            <person name="Wang Y."/>
            <person name="Stata M."/>
            <person name="Wang W."/>
            <person name="Stajich J.E."/>
            <person name="White M.M."/>
            <person name="Moncalvo J.M."/>
        </authorList>
    </citation>
    <scope>NUCLEOTIDE SEQUENCE [LARGE SCALE GENOMIC DNA]</scope>
    <source>
        <strain evidence="11 12">AUS-77-4</strain>
    </source>
</reference>
<evidence type="ECO:0000256" key="2">
    <source>
        <dbReference type="ARBA" id="ARBA00022801"/>
    </source>
</evidence>
<feature type="domain" description="DEAD-box RNA helicase Q" evidence="10">
    <location>
        <begin position="12"/>
        <end position="41"/>
    </location>
</feature>
<comment type="catalytic activity">
    <reaction evidence="7">
        <text>ATP + H2O = ADP + phosphate + H(+)</text>
        <dbReference type="Rhea" id="RHEA:13065"/>
        <dbReference type="ChEBI" id="CHEBI:15377"/>
        <dbReference type="ChEBI" id="CHEBI:15378"/>
        <dbReference type="ChEBI" id="CHEBI:30616"/>
        <dbReference type="ChEBI" id="CHEBI:43474"/>
        <dbReference type="ChEBI" id="CHEBI:456216"/>
        <dbReference type="EC" id="3.6.4.13"/>
    </reaction>
</comment>
<dbReference type="GO" id="GO:0003724">
    <property type="term" value="F:RNA helicase activity"/>
    <property type="evidence" value="ECO:0007669"/>
    <property type="project" value="UniProtKB-EC"/>
</dbReference>
<protein>
    <recommendedName>
        <fullName evidence="7">ATP-dependent RNA helicase</fullName>
        <ecNumber evidence="7">3.6.4.13</ecNumber>
    </recommendedName>
</protein>
<dbReference type="OrthoDB" id="10256233at2759"/>
<dbReference type="InterPro" id="IPR011545">
    <property type="entry name" value="DEAD/DEAH_box_helicase_dom"/>
</dbReference>
<evidence type="ECO:0000259" key="9">
    <source>
        <dbReference type="PROSITE" id="PS51194"/>
    </source>
</evidence>
<dbReference type="EC" id="3.6.4.13" evidence="7"/>
<dbReference type="PROSITE" id="PS51195">
    <property type="entry name" value="Q_MOTIF"/>
    <property type="match status" value="1"/>
</dbReference>